<proteinExistence type="predicted"/>
<dbReference type="PATRIC" id="fig|1423811.3.peg.1325"/>
<protein>
    <recommendedName>
        <fullName evidence="1">Core domain-containing protein</fullName>
    </recommendedName>
</protein>
<evidence type="ECO:0000313" key="3">
    <source>
        <dbReference type="Proteomes" id="UP000050929"/>
    </source>
</evidence>
<dbReference type="SUPFAM" id="SSF89360">
    <property type="entry name" value="HesB-like domain"/>
    <property type="match status" value="1"/>
</dbReference>
<dbReference type="AlphaFoldDB" id="A0A0R1J646"/>
<evidence type="ECO:0000313" key="2">
    <source>
        <dbReference type="EMBL" id="KRK63604.1"/>
    </source>
</evidence>
<dbReference type="Proteomes" id="UP000050929">
    <property type="component" value="Unassembled WGS sequence"/>
</dbReference>
<sequence length="64" mass="7216">MDSDIGPIYFKDFAKDYVQKDMKLEVNPKTQLIVFKNARELIDSSVSIVDWDKVNASSSVSGEC</sequence>
<evidence type="ECO:0000259" key="1">
    <source>
        <dbReference type="Pfam" id="PF01521"/>
    </source>
</evidence>
<keyword evidence="3" id="KW-1185">Reference proteome</keyword>
<comment type="caution">
    <text evidence="2">The sequence shown here is derived from an EMBL/GenBank/DDBJ whole genome shotgun (WGS) entry which is preliminary data.</text>
</comment>
<dbReference type="InterPro" id="IPR000361">
    <property type="entry name" value="ATAP_core_dom"/>
</dbReference>
<dbReference type="Gene3D" id="2.60.300.12">
    <property type="entry name" value="HesB-like domain"/>
    <property type="match status" value="1"/>
</dbReference>
<name>A0A0R1J646_9LACO</name>
<accession>A0A0R1J646</accession>
<reference evidence="2 3" key="1">
    <citation type="journal article" date="2015" name="Genome Announc.">
        <title>Expanding the biotechnology potential of lactobacilli through comparative genomics of 213 strains and associated genera.</title>
        <authorList>
            <person name="Sun Z."/>
            <person name="Harris H.M."/>
            <person name="McCann A."/>
            <person name="Guo C."/>
            <person name="Argimon S."/>
            <person name="Zhang W."/>
            <person name="Yang X."/>
            <person name="Jeffery I.B."/>
            <person name="Cooney J.C."/>
            <person name="Kagawa T.F."/>
            <person name="Liu W."/>
            <person name="Song Y."/>
            <person name="Salvetti E."/>
            <person name="Wrobel A."/>
            <person name="Rasinkangas P."/>
            <person name="Parkhill J."/>
            <person name="Rea M.C."/>
            <person name="O'Sullivan O."/>
            <person name="Ritari J."/>
            <person name="Douillard F.P."/>
            <person name="Paul Ross R."/>
            <person name="Yang R."/>
            <person name="Briner A.E."/>
            <person name="Felis G.E."/>
            <person name="de Vos W.M."/>
            <person name="Barrangou R."/>
            <person name="Klaenhammer T.R."/>
            <person name="Caufield P.W."/>
            <person name="Cui Y."/>
            <person name="Zhang H."/>
            <person name="O'Toole P.W."/>
        </authorList>
    </citation>
    <scope>NUCLEOTIDE SEQUENCE [LARGE SCALE GENOMIC DNA]</scope>
    <source>
        <strain evidence="2 3">DSM 20183</strain>
    </source>
</reference>
<dbReference type="EMBL" id="AZDG01000028">
    <property type="protein sequence ID" value="KRK63604.1"/>
    <property type="molecule type" value="Genomic_DNA"/>
</dbReference>
<gene>
    <name evidence="2" type="ORF">FC72_GL001301</name>
</gene>
<dbReference type="InterPro" id="IPR035903">
    <property type="entry name" value="HesB-like_dom_sf"/>
</dbReference>
<feature type="domain" description="Core" evidence="1">
    <location>
        <begin position="1"/>
        <end position="50"/>
    </location>
</feature>
<dbReference type="Pfam" id="PF01521">
    <property type="entry name" value="Fe-S_biosyn"/>
    <property type="match status" value="1"/>
</dbReference>
<organism evidence="2 3">
    <name type="scientific">Companilactobacillus tucceti DSM 20183</name>
    <dbReference type="NCBI Taxonomy" id="1423811"/>
    <lineage>
        <taxon>Bacteria</taxon>
        <taxon>Bacillati</taxon>
        <taxon>Bacillota</taxon>
        <taxon>Bacilli</taxon>
        <taxon>Lactobacillales</taxon>
        <taxon>Lactobacillaceae</taxon>
        <taxon>Companilactobacillus</taxon>
    </lineage>
</organism>